<evidence type="ECO:0000256" key="1">
    <source>
        <dbReference type="ARBA" id="ARBA00022679"/>
    </source>
</evidence>
<dbReference type="GO" id="GO:0016787">
    <property type="term" value="F:hydrolase activity"/>
    <property type="evidence" value="ECO:0007669"/>
    <property type="project" value="UniProtKB-KW"/>
</dbReference>
<evidence type="ECO:0000259" key="9">
    <source>
        <dbReference type="Pfam" id="PF17921"/>
    </source>
</evidence>
<evidence type="ECO:0000313" key="12">
    <source>
        <dbReference type="Proteomes" id="UP000663829"/>
    </source>
</evidence>
<gene>
    <name evidence="10" type="ORF">GPM918_LOCUS13478</name>
    <name evidence="11" type="ORF">SRO942_LOCUS13478</name>
</gene>
<dbReference type="Proteomes" id="UP000663829">
    <property type="component" value="Unassembled WGS sequence"/>
</dbReference>
<keyword evidence="3" id="KW-0540">Nuclease</keyword>
<name>A0A814GF56_9BILA</name>
<evidence type="ECO:0000256" key="6">
    <source>
        <dbReference type="ARBA" id="ARBA00022918"/>
    </source>
</evidence>
<keyword evidence="6" id="KW-0695">RNA-directed DNA polymerase</keyword>
<evidence type="ECO:0000313" key="10">
    <source>
        <dbReference type="EMBL" id="CAF0995525.1"/>
    </source>
</evidence>
<dbReference type="InterPro" id="IPR043128">
    <property type="entry name" value="Rev_trsase/Diguanyl_cyclase"/>
</dbReference>
<keyword evidence="1" id="KW-0808">Transferase</keyword>
<dbReference type="CDD" id="cd09274">
    <property type="entry name" value="RNase_HI_RT_Ty3"/>
    <property type="match status" value="1"/>
</dbReference>
<feature type="domain" description="Integrase zinc-binding" evidence="9">
    <location>
        <begin position="331"/>
        <end position="383"/>
    </location>
</feature>
<comment type="caution">
    <text evidence="10">The sequence shown here is derived from an EMBL/GenBank/DDBJ whole genome shotgun (WGS) entry which is preliminary data.</text>
</comment>
<keyword evidence="2" id="KW-0548">Nucleotidyltransferase</keyword>
<dbReference type="Pfam" id="PF17921">
    <property type="entry name" value="Integrase_H2C2"/>
    <property type="match status" value="1"/>
</dbReference>
<feature type="domain" description="Reverse transcriptase RNase H-like" evidence="8">
    <location>
        <begin position="142"/>
        <end position="217"/>
    </location>
</feature>
<dbReference type="Pfam" id="PF17917">
    <property type="entry name" value="RT_RNaseH"/>
    <property type="match status" value="1"/>
</dbReference>
<dbReference type="SUPFAM" id="SSF56672">
    <property type="entry name" value="DNA/RNA polymerases"/>
    <property type="match status" value="1"/>
</dbReference>
<dbReference type="EMBL" id="CAJNOQ010003103">
    <property type="protein sequence ID" value="CAF0995525.1"/>
    <property type="molecule type" value="Genomic_DNA"/>
</dbReference>
<dbReference type="PANTHER" id="PTHR37984">
    <property type="entry name" value="PROTEIN CBG26694"/>
    <property type="match status" value="1"/>
</dbReference>
<sequence length="474" mass="53046">MVDTGATTSFISQAELDNIMHPPIQTSATLGDGRTNIMVNGTVELSVTINDITTVITALIVASLGAKLVLVSPPKCSIAVEKIEFLSHIITGGKVEPSPDKVKAIVDIASSKTLSQANKFIGKVGYYRKFIRDFAKIAAPIHKICYYKSPLLNDTERRYPVTEREALAIYWCLTELRNYIGDSEIIIKTNHKPLVNMHKKKNYGNKRIDNWLTHLQDLIPQIIEIQYRRGIDNIGPDYLTRYETIGTDNQQQSLSGITRSMTKQVSPSASLPPTVTEQSPITTPPLSTSTPIADFSLEKIKTEQDNDTDIQLIISHIHAQKEMDNFVPYLPASMLNIALKAFHDHPMSGHFEVHGHYIWFWWPNMRQSIEHYISSCQQCMKFNILSSKTPGHLKSFDPPTDVFQSVTAGCAAAYLITIHVYYYNNASLSSPMAIEGDVMGKVSIYEWLKTRSSDEKHDGEGVTRRAMRGVRGGT</sequence>
<feature type="region of interest" description="Disordered" evidence="7">
    <location>
        <begin position="455"/>
        <end position="474"/>
    </location>
</feature>
<dbReference type="InterPro" id="IPR043502">
    <property type="entry name" value="DNA/RNA_pol_sf"/>
</dbReference>
<evidence type="ECO:0008006" key="13">
    <source>
        <dbReference type="Google" id="ProtNLM"/>
    </source>
</evidence>
<proteinExistence type="predicted"/>
<keyword evidence="12" id="KW-1185">Reference proteome</keyword>
<dbReference type="Gene3D" id="1.10.340.70">
    <property type="match status" value="1"/>
</dbReference>
<reference evidence="10" key="1">
    <citation type="submission" date="2021-02" db="EMBL/GenBank/DDBJ databases">
        <authorList>
            <person name="Nowell W R."/>
        </authorList>
    </citation>
    <scope>NUCLEOTIDE SEQUENCE</scope>
</reference>
<dbReference type="InterPro" id="IPR050951">
    <property type="entry name" value="Retrovirus_Pol_polyprotein"/>
</dbReference>
<dbReference type="GO" id="GO:0003964">
    <property type="term" value="F:RNA-directed DNA polymerase activity"/>
    <property type="evidence" value="ECO:0007669"/>
    <property type="project" value="UniProtKB-KW"/>
</dbReference>
<dbReference type="GO" id="GO:0004519">
    <property type="term" value="F:endonuclease activity"/>
    <property type="evidence" value="ECO:0007669"/>
    <property type="project" value="UniProtKB-KW"/>
</dbReference>
<evidence type="ECO:0000259" key="8">
    <source>
        <dbReference type="Pfam" id="PF17917"/>
    </source>
</evidence>
<keyword evidence="4" id="KW-0255">Endonuclease</keyword>
<evidence type="ECO:0000256" key="5">
    <source>
        <dbReference type="ARBA" id="ARBA00022801"/>
    </source>
</evidence>
<dbReference type="Proteomes" id="UP000681722">
    <property type="component" value="Unassembled WGS sequence"/>
</dbReference>
<evidence type="ECO:0000256" key="7">
    <source>
        <dbReference type="SAM" id="MobiDB-lite"/>
    </source>
</evidence>
<dbReference type="OrthoDB" id="6756070at2759"/>
<evidence type="ECO:0000256" key="4">
    <source>
        <dbReference type="ARBA" id="ARBA00022759"/>
    </source>
</evidence>
<evidence type="ECO:0000313" key="11">
    <source>
        <dbReference type="EMBL" id="CAF3767180.1"/>
    </source>
</evidence>
<feature type="compositionally biased region" description="Polar residues" evidence="7">
    <location>
        <begin position="265"/>
        <end position="278"/>
    </location>
</feature>
<dbReference type="InterPro" id="IPR041588">
    <property type="entry name" value="Integrase_H2C2"/>
</dbReference>
<evidence type="ECO:0000256" key="3">
    <source>
        <dbReference type="ARBA" id="ARBA00022722"/>
    </source>
</evidence>
<protein>
    <recommendedName>
        <fullName evidence="13">Reverse transcriptase RNase H-like domain-containing protein</fullName>
    </recommendedName>
</protein>
<organism evidence="10 12">
    <name type="scientific">Didymodactylos carnosus</name>
    <dbReference type="NCBI Taxonomy" id="1234261"/>
    <lineage>
        <taxon>Eukaryota</taxon>
        <taxon>Metazoa</taxon>
        <taxon>Spiralia</taxon>
        <taxon>Gnathifera</taxon>
        <taxon>Rotifera</taxon>
        <taxon>Eurotatoria</taxon>
        <taxon>Bdelloidea</taxon>
        <taxon>Philodinida</taxon>
        <taxon>Philodinidae</taxon>
        <taxon>Didymodactylos</taxon>
    </lineage>
</organism>
<dbReference type="InterPro" id="IPR041373">
    <property type="entry name" value="RT_RNaseH"/>
</dbReference>
<accession>A0A814GF56</accession>
<dbReference type="EMBL" id="CAJOBC010003103">
    <property type="protein sequence ID" value="CAF3767180.1"/>
    <property type="molecule type" value="Genomic_DNA"/>
</dbReference>
<evidence type="ECO:0000256" key="2">
    <source>
        <dbReference type="ARBA" id="ARBA00022695"/>
    </source>
</evidence>
<dbReference type="AlphaFoldDB" id="A0A814GF56"/>
<dbReference type="Gene3D" id="3.30.70.270">
    <property type="match status" value="1"/>
</dbReference>
<feature type="region of interest" description="Disordered" evidence="7">
    <location>
        <begin position="265"/>
        <end position="287"/>
    </location>
</feature>
<keyword evidence="5" id="KW-0378">Hydrolase</keyword>
<dbReference type="PANTHER" id="PTHR37984:SF5">
    <property type="entry name" value="PROTEIN NYNRIN-LIKE"/>
    <property type="match status" value="1"/>
</dbReference>